<dbReference type="EMBL" id="GGEC01004887">
    <property type="protein sequence ID" value="MBW85370.1"/>
    <property type="molecule type" value="Transcribed_RNA"/>
</dbReference>
<dbReference type="AlphaFoldDB" id="A0A2P2IVX8"/>
<evidence type="ECO:0000313" key="1">
    <source>
        <dbReference type="EMBL" id="MBW85370.1"/>
    </source>
</evidence>
<organism evidence="1">
    <name type="scientific">Rhizophora mucronata</name>
    <name type="common">Asiatic mangrove</name>
    <dbReference type="NCBI Taxonomy" id="61149"/>
    <lineage>
        <taxon>Eukaryota</taxon>
        <taxon>Viridiplantae</taxon>
        <taxon>Streptophyta</taxon>
        <taxon>Embryophyta</taxon>
        <taxon>Tracheophyta</taxon>
        <taxon>Spermatophyta</taxon>
        <taxon>Magnoliopsida</taxon>
        <taxon>eudicotyledons</taxon>
        <taxon>Gunneridae</taxon>
        <taxon>Pentapetalae</taxon>
        <taxon>rosids</taxon>
        <taxon>fabids</taxon>
        <taxon>Malpighiales</taxon>
        <taxon>Rhizophoraceae</taxon>
        <taxon>Rhizophora</taxon>
    </lineage>
</organism>
<proteinExistence type="predicted"/>
<reference evidence="1" key="1">
    <citation type="submission" date="2018-02" db="EMBL/GenBank/DDBJ databases">
        <title>Rhizophora mucronata_Transcriptome.</title>
        <authorList>
            <person name="Meera S.P."/>
            <person name="Sreeshan A."/>
            <person name="Augustine A."/>
        </authorList>
    </citation>
    <scope>NUCLEOTIDE SEQUENCE</scope>
    <source>
        <tissue evidence="1">Leaf</tissue>
    </source>
</reference>
<name>A0A2P2IVX8_RHIMU</name>
<sequence length="39" mass="4553">MLSSYNEFHIIAICYIEEMNLFLSCAFVLDIDKRLIGQV</sequence>
<accession>A0A2P2IVX8</accession>
<protein>
    <submittedName>
        <fullName evidence="1">Putative oxidoreductase At4g09670-like</fullName>
    </submittedName>
</protein>